<dbReference type="PANTHER" id="PTHR46043:SF13">
    <property type="entry name" value="ARM REPEAT SUPERFAMILY PROTEIN"/>
    <property type="match status" value="1"/>
</dbReference>
<dbReference type="SUPFAM" id="SSF54236">
    <property type="entry name" value="Ubiquitin-like"/>
    <property type="match status" value="1"/>
</dbReference>
<dbReference type="OrthoDB" id="7537227at2759"/>
<sequence length="598" mass="67474">MMLYVESKAFPPVAFIKHWSFSIKGDSGILNTRKVLTLMSVFFQNIFTHYLKRKTFIILCKLTDTIARARSQMLHILWELGRDDHQFRFRYRGQYLRDAYTFEDYEIPENAVVKMVPMAKRQESFVDLRRMDGQSDLGQGTSDEVLNALNQEIQVFVRREKLLAALQAFLWLWALATMLSFITNYFYSGFWNVIIVYFLFKYCPTFTRTGGFVGRASQYNKVVPVMLVPAPTGCFGQAGDFVEQHLVKTRDVEKVLFSARNGKIKEKRNAAFELASFAACSDDNKYKIVSQGGMEVLSNLSLSRDEATQEYATEAIAELLTLPEIQDQFVAIGGVRTLCALLHGRTDKIIYEAATALFYLISDNDNNKMVIVEDTGLDDLAHASMKDNIKTARVLAGVFLELLSYNADLREIIASRNVVAVALVHLCQLADSETQQLSLQALELIAIESPESVVTQEDLLHHLVAMPRLTEDERLHLLSGKIMLYFAENEEACSELINVANLTDTLLQFAQSNDSVLQNVVSKIILAILENQRITRRIPYLGLDKVVMYLQSNSVDRHIFDNADAALNLLTIYTSEDKMGSSLSLKSVGKPGQSGYGV</sequence>
<dbReference type="CDD" id="cd17039">
    <property type="entry name" value="Ubl_ubiquitin_like"/>
    <property type="match status" value="1"/>
</dbReference>
<name>B3RZA0_TRIAD</name>
<dbReference type="RefSeq" id="XP_002113331.1">
    <property type="nucleotide sequence ID" value="XM_002113295.1"/>
</dbReference>
<dbReference type="eggNOG" id="ENOG502QRXV">
    <property type="taxonomic scope" value="Eukaryota"/>
</dbReference>
<dbReference type="SMART" id="SM00185">
    <property type="entry name" value="ARM"/>
    <property type="match status" value="2"/>
</dbReference>
<dbReference type="AlphaFoldDB" id="B3RZA0"/>
<dbReference type="EMBL" id="DS985246">
    <property type="protein sequence ID" value="EDV23805.1"/>
    <property type="molecule type" value="Genomic_DNA"/>
</dbReference>
<dbReference type="InterPro" id="IPR029071">
    <property type="entry name" value="Ubiquitin-like_domsf"/>
</dbReference>
<dbReference type="InParanoid" id="B3RZA0"/>
<keyword evidence="1" id="KW-0812">Transmembrane</keyword>
<organism evidence="3 4">
    <name type="scientific">Trichoplax adhaerens</name>
    <name type="common">Trichoplax reptans</name>
    <dbReference type="NCBI Taxonomy" id="10228"/>
    <lineage>
        <taxon>Eukaryota</taxon>
        <taxon>Metazoa</taxon>
        <taxon>Placozoa</taxon>
        <taxon>Uniplacotomia</taxon>
        <taxon>Trichoplacea</taxon>
        <taxon>Trichoplacidae</taxon>
        <taxon>Trichoplax</taxon>
    </lineage>
</organism>
<gene>
    <name evidence="3" type="ORF">TRIADDRAFT_57378</name>
</gene>
<accession>B3RZA0</accession>
<protein>
    <recommendedName>
        <fullName evidence="2">Ubiquitin-like domain-containing protein</fullName>
    </recommendedName>
</protein>
<dbReference type="HOGENOM" id="CLU_399147_0_0_1"/>
<keyword evidence="1" id="KW-0472">Membrane</keyword>
<evidence type="ECO:0000256" key="1">
    <source>
        <dbReference type="SAM" id="Phobius"/>
    </source>
</evidence>
<dbReference type="KEGG" id="tad:TRIADDRAFT_57378"/>
<dbReference type="SUPFAM" id="SSF48371">
    <property type="entry name" value="ARM repeat"/>
    <property type="match status" value="1"/>
</dbReference>
<dbReference type="InterPro" id="IPR000225">
    <property type="entry name" value="Armadillo"/>
</dbReference>
<keyword evidence="1" id="KW-1133">Transmembrane helix</keyword>
<dbReference type="InterPro" id="IPR016024">
    <property type="entry name" value="ARM-type_fold"/>
</dbReference>
<dbReference type="CTD" id="6754906"/>
<evidence type="ECO:0000313" key="3">
    <source>
        <dbReference type="EMBL" id="EDV23805.1"/>
    </source>
</evidence>
<dbReference type="Proteomes" id="UP000009022">
    <property type="component" value="Unassembled WGS sequence"/>
</dbReference>
<dbReference type="PhylomeDB" id="B3RZA0"/>
<dbReference type="InterPro" id="IPR011989">
    <property type="entry name" value="ARM-like"/>
</dbReference>
<dbReference type="OMA" id="MLIYVES"/>
<dbReference type="Gene3D" id="1.25.10.10">
    <property type="entry name" value="Leucine-rich Repeat Variant"/>
    <property type="match status" value="1"/>
</dbReference>
<evidence type="ECO:0000259" key="2">
    <source>
        <dbReference type="PROSITE" id="PS50053"/>
    </source>
</evidence>
<feature type="transmembrane region" description="Helical" evidence="1">
    <location>
        <begin position="168"/>
        <end position="200"/>
    </location>
</feature>
<dbReference type="PROSITE" id="PS50053">
    <property type="entry name" value="UBIQUITIN_2"/>
    <property type="match status" value="1"/>
</dbReference>
<proteinExistence type="predicted"/>
<keyword evidence="4" id="KW-1185">Reference proteome</keyword>
<dbReference type="PANTHER" id="PTHR46043">
    <property type="entry name" value="ARM REPEAT SUPERFAMILY PROTEIN"/>
    <property type="match status" value="1"/>
</dbReference>
<evidence type="ECO:0000313" key="4">
    <source>
        <dbReference type="Proteomes" id="UP000009022"/>
    </source>
</evidence>
<reference evidence="3 4" key="1">
    <citation type="journal article" date="2008" name="Nature">
        <title>The Trichoplax genome and the nature of placozoans.</title>
        <authorList>
            <person name="Srivastava M."/>
            <person name="Begovic E."/>
            <person name="Chapman J."/>
            <person name="Putnam N.H."/>
            <person name="Hellsten U."/>
            <person name="Kawashima T."/>
            <person name="Kuo A."/>
            <person name="Mitros T."/>
            <person name="Salamov A."/>
            <person name="Carpenter M.L."/>
            <person name="Signorovitch A.Y."/>
            <person name="Moreno M.A."/>
            <person name="Kamm K."/>
            <person name="Grimwood J."/>
            <person name="Schmutz J."/>
            <person name="Shapiro H."/>
            <person name="Grigoriev I.V."/>
            <person name="Buss L.W."/>
            <person name="Schierwater B."/>
            <person name="Dellaporta S.L."/>
            <person name="Rokhsar D.S."/>
        </authorList>
    </citation>
    <scope>NUCLEOTIDE SEQUENCE [LARGE SCALE GENOMIC DNA]</scope>
    <source>
        <strain evidence="3 4">Grell-BS-1999</strain>
    </source>
</reference>
<dbReference type="InterPro" id="IPR000626">
    <property type="entry name" value="Ubiquitin-like_dom"/>
</dbReference>
<feature type="domain" description="Ubiquitin-like" evidence="2">
    <location>
        <begin position="39"/>
        <end position="116"/>
    </location>
</feature>
<dbReference type="GeneID" id="6754906"/>
<dbReference type="STRING" id="10228.B3RZA0"/>